<evidence type="ECO:0000256" key="5">
    <source>
        <dbReference type="ARBA" id="ARBA00022630"/>
    </source>
</evidence>
<dbReference type="SUPFAM" id="SSF52218">
    <property type="entry name" value="Flavoproteins"/>
    <property type="match status" value="1"/>
</dbReference>
<name>A0A285UA13_9BACL</name>
<keyword evidence="7" id="KW-0521">NADP</keyword>
<dbReference type="EMBL" id="OBQC01000004">
    <property type="protein sequence ID" value="SOC38649.1"/>
    <property type="molecule type" value="Genomic_DNA"/>
</dbReference>
<evidence type="ECO:0000313" key="11">
    <source>
        <dbReference type="EMBL" id="SOC38649.1"/>
    </source>
</evidence>
<protein>
    <submittedName>
        <fullName evidence="11">NAD(P)H-dependent FMN reductase</fullName>
    </submittedName>
</protein>
<evidence type="ECO:0000256" key="3">
    <source>
        <dbReference type="ARBA" id="ARBA00011738"/>
    </source>
</evidence>
<evidence type="ECO:0000256" key="4">
    <source>
        <dbReference type="ARBA" id="ARBA00022490"/>
    </source>
</evidence>
<accession>A0A285UA13</accession>
<keyword evidence="4" id="KW-0963">Cytoplasm</keyword>
<dbReference type="RefSeq" id="WP_097149195.1">
    <property type="nucleotide sequence ID" value="NZ_OBQC01000004.1"/>
</dbReference>
<evidence type="ECO:0000256" key="9">
    <source>
        <dbReference type="ARBA" id="ARBA00023027"/>
    </source>
</evidence>
<evidence type="ECO:0000256" key="7">
    <source>
        <dbReference type="ARBA" id="ARBA00022857"/>
    </source>
</evidence>
<dbReference type="InterPro" id="IPR050712">
    <property type="entry name" value="NAD(P)H-dep_reductase"/>
</dbReference>
<comment type="similarity">
    <text evidence="2">Belongs to the azoreductase type 2 family.</text>
</comment>
<keyword evidence="9" id="KW-0520">NAD</keyword>
<dbReference type="Proteomes" id="UP000219252">
    <property type="component" value="Unassembled WGS sequence"/>
</dbReference>
<dbReference type="GO" id="GO:0016491">
    <property type="term" value="F:oxidoreductase activity"/>
    <property type="evidence" value="ECO:0007669"/>
    <property type="project" value="UniProtKB-KW"/>
</dbReference>
<evidence type="ECO:0000256" key="8">
    <source>
        <dbReference type="ARBA" id="ARBA00023002"/>
    </source>
</evidence>
<dbReference type="GO" id="GO:0010181">
    <property type="term" value="F:FMN binding"/>
    <property type="evidence" value="ECO:0007669"/>
    <property type="project" value="TreeGrafter"/>
</dbReference>
<organism evidence="11 12">
    <name type="scientific">Ureibacillus acetophenoni</name>
    <dbReference type="NCBI Taxonomy" id="614649"/>
    <lineage>
        <taxon>Bacteria</taxon>
        <taxon>Bacillati</taxon>
        <taxon>Bacillota</taxon>
        <taxon>Bacilli</taxon>
        <taxon>Bacillales</taxon>
        <taxon>Caryophanaceae</taxon>
        <taxon>Ureibacillus</taxon>
    </lineage>
</organism>
<dbReference type="Gene3D" id="3.40.50.360">
    <property type="match status" value="1"/>
</dbReference>
<evidence type="ECO:0000256" key="6">
    <source>
        <dbReference type="ARBA" id="ARBA00022643"/>
    </source>
</evidence>
<evidence type="ECO:0000256" key="2">
    <source>
        <dbReference type="ARBA" id="ARBA00009428"/>
    </source>
</evidence>
<dbReference type="FunFam" id="3.40.50.360:FF:000052">
    <property type="entry name" value="NAD(P)H-dependent FMN reductase LOT6"/>
    <property type="match status" value="1"/>
</dbReference>
<dbReference type="PANTHER" id="PTHR30543">
    <property type="entry name" value="CHROMATE REDUCTASE"/>
    <property type="match status" value="1"/>
</dbReference>
<dbReference type="AlphaFoldDB" id="A0A285UA13"/>
<keyword evidence="5" id="KW-0285">Flavoprotein</keyword>
<gene>
    <name evidence="11" type="ORF">SAMN05877842_104205</name>
</gene>
<comment type="subunit">
    <text evidence="3">Homodimer.</text>
</comment>
<dbReference type="InterPro" id="IPR005025">
    <property type="entry name" value="FMN_Rdtase-like_dom"/>
</dbReference>
<dbReference type="GO" id="GO:0005829">
    <property type="term" value="C:cytosol"/>
    <property type="evidence" value="ECO:0007669"/>
    <property type="project" value="TreeGrafter"/>
</dbReference>
<dbReference type="Pfam" id="PF03358">
    <property type="entry name" value="FMN_red"/>
    <property type="match status" value="1"/>
</dbReference>
<keyword evidence="12" id="KW-1185">Reference proteome</keyword>
<keyword evidence="8" id="KW-0560">Oxidoreductase</keyword>
<feature type="domain" description="NADPH-dependent FMN reductase-like" evidence="10">
    <location>
        <begin position="2"/>
        <end position="148"/>
    </location>
</feature>
<proteinExistence type="inferred from homology"/>
<keyword evidence="6" id="KW-0288">FMN</keyword>
<comment type="subcellular location">
    <subcellularLocation>
        <location evidence="1">Cytoplasm</location>
    </subcellularLocation>
</comment>
<evidence type="ECO:0000313" key="12">
    <source>
        <dbReference type="Proteomes" id="UP000219252"/>
    </source>
</evidence>
<dbReference type="PANTHER" id="PTHR30543:SF21">
    <property type="entry name" value="NAD(P)H-DEPENDENT FMN REDUCTASE LOT6"/>
    <property type="match status" value="1"/>
</dbReference>
<sequence length="194" mass="21587">MVKIGILTGSTRDSRVNIQVAEWVKSIADKRSDAEYELIDIKDYNLPKFNEPIPAIMSQDYTAPEAHVWSKKINELDGFIFVTPEYNKGVTSGLKDAIDYLYVEWNNKAAGVVSYGSTLGVTATNDLRLILSVPKVAVVGPSVAMSLFTDFKDMREFAPAPFHEETLNKVLDDVVAWSTALKTVRENEKLVQIG</sequence>
<dbReference type="OrthoDB" id="9812295at2"/>
<evidence type="ECO:0000256" key="1">
    <source>
        <dbReference type="ARBA" id="ARBA00004496"/>
    </source>
</evidence>
<evidence type="ECO:0000259" key="10">
    <source>
        <dbReference type="Pfam" id="PF03358"/>
    </source>
</evidence>
<reference evidence="12" key="1">
    <citation type="submission" date="2017-08" db="EMBL/GenBank/DDBJ databases">
        <authorList>
            <person name="Varghese N."/>
            <person name="Submissions S."/>
        </authorList>
    </citation>
    <scope>NUCLEOTIDE SEQUENCE [LARGE SCALE GENOMIC DNA]</scope>
    <source>
        <strain evidence="12">JC23</strain>
    </source>
</reference>
<dbReference type="InterPro" id="IPR029039">
    <property type="entry name" value="Flavoprotein-like_sf"/>
</dbReference>